<dbReference type="InterPro" id="IPR003607">
    <property type="entry name" value="HD/PDEase_dom"/>
</dbReference>
<evidence type="ECO:0000259" key="3">
    <source>
        <dbReference type="Pfam" id="PF21447"/>
    </source>
</evidence>
<evidence type="ECO:0000256" key="1">
    <source>
        <dbReference type="ARBA" id="ARBA00022801"/>
    </source>
</evidence>
<dbReference type="PANTHER" id="PTHR30005">
    <property type="entry name" value="EXOPOLYPHOSPHATASE"/>
    <property type="match status" value="1"/>
</dbReference>
<dbReference type="CDD" id="cd00077">
    <property type="entry name" value="HDc"/>
    <property type="match status" value="1"/>
</dbReference>
<dbReference type="Proteomes" id="UP001162891">
    <property type="component" value="Chromosome"/>
</dbReference>
<dbReference type="PIRSF" id="PIRSF001267">
    <property type="entry name" value="Pyrophosphatase_GppA_Ppx"/>
    <property type="match status" value="1"/>
</dbReference>
<keyword evidence="5" id="KW-1185">Reference proteome</keyword>
<feature type="domain" description="Ppx/GppA phosphatase N-terminal" evidence="2">
    <location>
        <begin position="28"/>
        <end position="295"/>
    </location>
</feature>
<dbReference type="RefSeq" id="WP_248361111.1">
    <property type="nucleotide sequence ID" value="NZ_AP025591.1"/>
</dbReference>
<evidence type="ECO:0000259" key="2">
    <source>
        <dbReference type="Pfam" id="PF02541"/>
    </source>
</evidence>
<dbReference type="Gene3D" id="1.10.3210.10">
    <property type="entry name" value="Hypothetical protein af1432"/>
    <property type="match status" value="1"/>
</dbReference>
<proteinExistence type="predicted"/>
<dbReference type="InterPro" id="IPR003695">
    <property type="entry name" value="Ppx_GppA_N"/>
</dbReference>
<name>A0ABM7WUT8_9BACT</name>
<dbReference type="PANTHER" id="PTHR30005:SF0">
    <property type="entry name" value="RETROGRADE REGULATION PROTEIN 2"/>
    <property type="match status" value="1"/>
</dbReference>
<dbReference type="Pfam" id="PF02541">
    <property type="entry name" value="Ppx-GppA"/>
    <property type="match status" value="1"/>
</dbReference>
<gene>
    <name evidence="4" type="ORF">AMOR_22580</name>
</gene>
<evidence type="ECO:0000313" key="4">
    <source>
        <dbReference type="EMBL" id="BDG03262.1"/>
    </source>
</evidence>
<organism evidence="4 5">
    <name type="scientific">Anaeromyxobacter oryzae</name>
    <dbReference type="NCBI Taxonomy" id="2918170"/>
    <lineage>
        <taxon>Bacteria</taxon>
        <taxon>Pseudomonadati</taxon>
        <taxon>Myxococcota</taxon>
        <taxon>Myxococcia</taxon>
        <taxon>Myxococcales</taxon>
        <taxon>Cystobacterineae</taxon>
        <taxon>Anaeromyxobacteraceae</taxon>
        <taxon>Anaeromyxobacter</taxon>
    </lineage>
</organism>
<dbReference type="InterPro" id="IPR043129">
    <property type="entry name" value="ATPase_NBD"/>
</dbReference>
<dbReference type="SUPFAM" id="SSF109604">
    <property type="entry name" value="HD-domain/PDEase-like"/>
    <property type="match status" value="1"/>
</dbReference>
<dbReference type="Pfam" id="PF21447">
    <property type="entry name" value="Ppx-GppA_III"/>
    <property type="match status" value="1"/>
</dbReference>
<accession>A0ABM7WUT8</accession>
<reference evidence="5" key="1">
    <citation type="journal article" date="2022" name="Int. J. Syst. Evol. Microbiol.">
        <title>Anaeromyxobacter oryzae sp. nov., Anaeromyxobacter diazotrophicus sp. nov. and Anaeromyxobacter paludicola sp. nov., isolated from paddy soils.</title>
        <authorList>
            <person name="Itoh H."/>
            <person name="Xu Z."/>
            <person name="Mise K."/>
            <person name="Masuda Y."/>
            <person name="Ushijima N."/>
            <person name="Hayakawa C."/>
            <person name="Shiratori Y."/>
            <person name="Senoo K."/>
        </authorList>
    </citation>
    <scope>NUCLEOTIDE SEQUENCE [LARGE SCALE GENOMIC DNA]</scope>
    <source>
        <strain evidence="5">Red232</strain>
    </source>
</reference>
<dbReference type="EMBL" id="AP025591">
    <property type="protein sequence ID" value="BDG03262.1"/>
    <property type="molecule type" value="Genomic_DNA"/>
</dbReference>
<dbReference type="InterPro" id="IPR030673">
    <property type="entry name" value="PyroPPase_GppA_Ppx"/>
</dbReference>
<dbReference type="Gene3D" id="3.30.420.150">
    <property type="entry name" value="Exopolyphosphatase. Domain 2"/>
    <property type="match status" value="1"/>
</dbReference>
<sequence>MRKGHDRILAAIDVGTNAVRLEIARPLADGSLETLHQERDPVRPGEGVFATGALARPVADRLLATLRRYGALCRRYRARVRAVATSAVREARNREDIVRRAREEAGIELEVVSGREEARLICLGVLAGRPAGARALVIDIGGGSTEIAPAVGEKPSSLYSVPVGAVRLTEIFSSSNRVSPERLSVMRSFASEAFRDSIPKGFPRFSHALGSSGTINAIVAARGDARRLSLRRLSRAVEDMAAMSLAERRRTFEPKRAEIIVAGAVILETAMGELGLEHIVAVDTGLRDGILRDLARRSPGAVAAAAADRTEAALALGRRFAFDERHATQVARLALSLFDQLTTLHGLPASARGILEAAALLHDVGHAVSPSRHHKHTYYLLLNADIPGFSDPERRLVALVARYHRRSAPERHREDLADLPAAEFRTVRRLVAILRIADALDRSHHQPVHDVRTASHAGGVRVVARVRGAVDLELWDVAREAPLFRSVFGRRIEVLPGRRAV</sequence>
<dbReference type="InterPro" id="IPR050273">
    <property type="entry name" value="GppA/Ppx_hydrolase"/>
</dbReference>
<dbReference type="Gene3D" id="3.30.420.40">
    <property type="match status" value="1"/>
</dbReference>
<dbReference type="InterPro" id="IPR048950">
    <property type="entry name" value="Ppx_GppA_C"/>
</dbReference>
<keyword evidence="1" id="KW-0378">Hydrolase</keyword>
<dbReference type="CDD" id="cd24006">
    <property type="entry name" value="ASKHA_NBD_PPX_GppA"/>
    <property type="match status" value="1"/>
</dbReference>
<dbReference type="SUPFAM" id="SSF53067">
    <property type="entry name" value="Actin-like ATPase domain"/>
    <property type="match status" value="2"/>
</dbReference>
<evidence type="ECO:0000313" key="5">
    <source>
        <dbReference type="Proteomes" id="UP001162891"/>
    </source>
</evidence>
<feature type="domain" description="Ppx/GppA phosphatase C-terminal" evidence="3">
    <location>
        <begin position="309"/>
        <end position="446"/>
    </location>
</feature>
<protein>
    <submittedName>
        <fullName evidence="4">Phosphatase</fullName>
    </submittedName>
</protein>